<dbReference type="GO" id="GO:0006835">
    <property type="term" value="P:dicarboxylic acid transport"/>
    <property type="evidence" value="ECO:0000318"/>
    <property type="project" value="GO_Central"/>
</dbReference>
<name>Q9RWL0_DEIRA</name>
<protein>
    <submittedName>
        <fullName evidence="9">Proton/sodium-glutamate symport protein</fullName>
    </submittedName>
</protein>
<dbReference type="InParanoid" id="Q9RWL0"/>
<dbReference type="STRING" id="243230.DR_0656"/>
<dbReference type="FunFam" id="1.10.3860.10:FF:000001">
    <property type="entry name" value="C4-dicarboxylate transport protein"/>
    <property type="match status" value="1"/>
</dbReference>
<dbReference type="PaxDb" id="243230-DR_0656"/>
<reference evidence="9 10" key="1">
    <citation type="journal article" date="1999" name="Science">
        <title>Genome sequence of the radioresistant bacterium Deinococcus radiodurans R1.</title>
        <authorList>
            <person name="White O."/>
            <person name="Eisen J.A."/>
            <person name="Heidelberg J.F."/>
            <person name="Hickey E.K."/>
            <person name="Peterson J.D."/>
            <person name="Dodson R.J."/>
            <person name="Haft D.H."/>
            <person name="Gwinn M.L."/>
            <person name="Nelson W.C."/>
            <person name="Richardson D.L."/>
            <person name="Moffat K.S."/>
            <person name="Qin H."/>
            <person name="Jiang L."/>
            <person name="Pamphile W."/>
            <person name="Crosby M."/>
            <person name="Shen M."/>
            <person name="Vamathevan J.J."/>
            <person name="Lam P."/>
            <person name="McDonald L."/>
            <person name="Utterback T."/>
            <person name="Zalewski C."/>
            <person name="Makarova K.S."/>
            <person name="Aravind L."/>
            <person name="Daly M.J."/>
            <person name="Minton K.W."/>
            <person name="Fleischmann R.D."/>
            <person name="Ketchum K.A."/>
            <person name="Nelson K.E."/>
            <person name="Salzberg S."/>
            <person name="Smith H.O."/>
            <person name="Venter J.C."/>
            <person name="Fraser C.M."/>
        </authorList>
    </citation>
    <scope>NUCLEOTIDE SEQUENCE [LARGE SCALE GENOMIC DNA]</scope>
    <source>
        <strain evidence="10">ATCC 13939 / DSM 20539 / JCM 16871 / LMG 4051 / NBRC 15346 / NCIMB 9279 / R1 / VKM B-1422</strain>
    </source>
</reference>
<feature type="transmembrane region" description="Helical" evidence="8">
    <location>
        <begin position="223"/>
        <end position="243"/>
    </location>
</feature>
<dbReference type="PIR" id="B75491">
    <property type="entry name" value="B75491"/>
</dbReference>
<keyword evidence="3" id="KW-1003">Cell membrane</keyword>
<dbReference type="GO" id="GO:0005886">
    <property type="term" value="C:plasma membrane"/>
    <property type="evidence" value="ECO:0000318"/>
    <property type="project" value="GO_Central"/>
</dbReference>
<keyword evidence="5" id="KW-0769">Symport</keyword>
<evidence type="ECO:0000256" key="1">
    <source>
        <dbReference type="ARBA" id="ARBA00004651"/>
    </source>
</evidence>
<dbReference type="KEGG" id="dra:DR_0656"/>
<dbReference type="PANTHER" id="PTHR42865">
    <property type="entry name" value="PROTON/GLUTAMATE-ASPARTATE SYMPORTER"/>
    <property type="match status" value="1"/>
</dbReference>
<evidence type="ECO:0000256" key="6">
    <source>
        <dbReference type="ARBA" id="ARBA00022989"/>
    </source>
</evidence>
<dbReference type="Gene3D" id="1.10.3860.10">
    <property type="entry name" value="Sodium:dicarboxylate symporter"/>
    <property type="match status" value="1"/>
</dbReference>
<organism evidence="9 10">
    <name type="scientific">Deinococcus radiodurans (strain ATCC 13939 / DSM 20539 / JCM 16871 / CCUG 27074 / LMG 4051 / NBRC 15346 / NCIMB 9279 / VKM B-1422 / R1)</name>
    <dbReference type="NCBI Taxonomy" id="243230"/>
    <lineage>
        <taxon>Bacteria</taxon>
        <taxon>Thermotogati</taxon>
        <taxon>Deinococcota</taxon>
        <taxon>Deinococci</taxon>
        <taxon>Deinococcales</taxon>
        <taxon>Deinococcaceae</taxon>
        <taxon>Deinococcus</taxon>
    </lineage>
</organism>
<dbReference type="HOGENOM" id="CLU_019375_7_0_0"/>
<dbReference type="PANTHER" id="PTHR42865:SF7">
    <property type="entry name" value="PROTON_GLUTAMATE-ASPARTATE SYMPORTER"/>
    <property type="match status" value="1"/>
</dbReference>
<proteinExistence type="predicted"/>
<dbReference type="GeneID" id="69516902"/>
<sequence>MKRPSLAVQILIGLVLGVIVGAVFYGNPTVVSWLQPLGDIFIRLIKMIVVPIVLSTLIVGVAGVGDMKKLGKLGGLTLIYFEVVTTGAILFGLLMGNLFQPGAGVNLGDLTKTDITKYTEGAQAATSHSFADTFVNIVPTNVVDAFARGDMLAIIFFAVFFGLGLGALGERGKPLLNIFQLVADTMFWVTNQIMKLAPIGVFALIGVTVSKFGVQSLIPLGKLVLVVYGAMLAFVLVILGGVARLAGTSIFTLIQVLREELTLAYSTASSESVLPRLMQKMEAFGCPRYITSFVIPTGYSFNLDGSTLYQTIAALFIAQLYGIHMPLEKQLLLVVTLMLTSKGIAGVPGVSFVVLLATLGTVGIPVEGLAFIAGIDRILDMARTAVNVVGNSLAAVVMSRFEGEFDDAKSRQYVADMKAGTLPPLSEATGH</sequence>
<dbReference type="PROSITE" id="PS00713">
    <property type="entry name" value="NA_DICARBOXYL_SYMP_1"/>
    <property type="match status" value="1"/>
</dbReference>
<evidence type="ECO:0000256" key="8">
    <source>
        <dbReference type="SAM" id="Phobius"/>
    </source>
</evidence>
<gene>
    <name evidence="9" type="ordered locus">DR_0656</name>
</gene>
<dbReference type="InterPro" id="IPR018107">
    <property type="entry name" value="Na-dicarboxylate_symporter_CS"/>
</dbReference>
<dbReference type="Proteomes" id="UP000002524">
    <property type="component" value="Chromosome 1"/>
</dbReference>
<keyword evidence="6 8" id="KW-1133">Transmembrane helix</keyword>
<feature type="transmembrane region" description="Helical" evidence="8">
    <location>
        <begin position="151"/>
        <end position="168"/>
    </location>
</feature>
<keyword evidence="2" id="KW-0813">Transport</keyword>
<dbReference type="GO" id="GO:0015293">
    <property type="term" value="F:symporter activity"/>
    <property type="evidence" value="ECO:0007669"/>
    <property type="project" value="UniProtKB-KW"/>
</dbReference>
<feature type="transmembrane region" description="Helical" evidence="8">
    <location>
        <begin position="196"/>
        <end position="214"/>
    </location>
</feature>
<keyword evidence="7 8" id="KW-0472">Membrane</keyword>
<evidence type="ECO:0000256" key="5">
    <source>
        <dbReference type="ARBA" id="ARBA00022847"/>
    </source>
</evidence>
<dbReference type="InterPro" id="IPR001991">
    <property type="entry name" value="Na-dicarboxylate_symporter"/>
</dbReference>
<dbReference type="FunCoup" id="Q9RWL0">
    <property type="interactions" value="15"/>
</dbReference>
<dbReference type="Pfam" id="PF00375">
    <property type="entry name" value="SDF"/>
    <property type="match status" value="1"/>
</dbReference>
<evidence type="ECO:0000313" key="9">
    <source>
        <dbReference type="EMBL" id="AAF10235.1"/>
    </source>
</evidence>
<keyword evidence="4 8" id="KW-0812">Transmembrane</keyword>
<dbReference type="OrthoDB" id="7778689at2"/>
<dbReference type="InterPro" id="IPR036458">
    <property type="entry name" value="Na:dicarbo_symporter_sf"/>
</dbReference>
<dbReference type="PATRIC" id="fig|243230.17.peg.835"/>
<evidence type="ECO:0000256" key="7">
    <source>
        <dbReference type="ARBA" id="ARBA00023136"/>
    </source>
</evidence>
<dbReference type="GO" id="GO:0022857">
    <property type="term" value="F:transmembrane transporter activity"/>
    <property type="evidence" value="ECO:0000318"/>
    <property type="project" value="GO_Central"/>
</dbReference>
<evidence type="ECO:0000256" key="3">
    <source>
        <dbReference type="ARBA" id="ARBA00022475"/>
    </source>
</evidence>
<evidence type="ECO:0000313" key="10">
    <source>
        <dbReference type="Proteomes" id="UP000002524"/>
    </source>
</evidence>
<dbReference type="RefSeq" id="WP_010887301.1">
    <property type="nucleotide sequence ID" value="NC_001263.1"/>
</dbReference>
<feature type="transmembrane region" description="Helical" evidence="8">
    <location>
        <begin position="353"/>
        <end position="375"/>
    </location>
</feature>
<accession>Q9RWL0</accession>
<feature type="transmembrane region" description="Helical" evidence="8">
    <location>
        <begin position="76"/>
        <end position="99"/>
    </location>
</feature>
<dbReference type="PRINTS" id="PR00173">
    <property type="entry name" value="EDTRNSPORT"/>
</dbReference>
<dbReference type="EnsemblBacteria" id="AAF10235">
    <property type="protein sequence ID" value="AAF10235"/>
    <property type="gene ID" value="DR_0656"/>
</dbReference>
<dbReference type="SUPFAM" id="SSF118215">
    <property type="entry name" value="Proton glutamate symport protein"/>
    <property type="match status" value="1"/>
</dbReference>
<dbReference type="PROSITE" id="PS00714">
    <property type="entry name" value="NA_DICARBOXYL_SYMP_2"/>
    <property type="match status" value="1"/>
</dbReference>
<dbReference type="EMBL" id="AE000513">
    <property type="protein sequence ID" value="AAF10235.1"/>
    <property type="molecule type" value="Genomic_DNA"/>
</dbReference>
<dbReference type="eggNOG" id="COG1301">
    <property type="taxonomic scope" value="Bacteria"/>
</dbReference>
<feature type="transmembrane region" description="Helical" evidence="8">
    <location>
        <begin position="40"/>
        <end position="64"/>
    </location>
</feature>
<feature type="transmembrane region" description="Helical" evidence="8">
    <location>
        <begin position="7"/>
        <end position="28"/>
    </location>
</feature>
<evidence type="ECO:0000256" key="4">
    <source>
        <dbReference type="ARBA" id="ARBA00022692"/>
    </source>
</evidence>
<comment type="subcellular location">
    <subcellularLocation>
        <location evidence="1">Cell membrane</location>
        <topology evidence="1">Multi-pass membrane protein</topology>
    </subcellularLocation>
</comment>
<feature type="transmembrane region" description="Helical" evidence="8">
    <location>
        <begin position="331"/>
        <end position="347"/>
    </location>
</feature>
<keyword evidence="10" id="KW-1185">Reference proteome</keyword>
<evidence type="ECO:0000256" key="2">
    <source>
        <dbReference type="ARBA" id="ARBA00022448"/>
    </source>
</evidence>
<dbReference type="AlphaFoldDB" id="Q9RWL0"/>